<sequence>MDRTLPSFSLISLLLPIIHSPVVRIRTLLRSSPSILLQRPSLPIIFYITKHPDMGNDCSREQSSSILFFFAKPDTPG</sequence>
<organism evidence="1 2">
    <name type="scientific">Sodiomyces alkalinus (strain CBS 110278 / VKM F-3762 / F11)</name>
    <name type="common">Alkaliphilic filamentous fungus</name>
    <dbReference type="NCBI Taxonomy" id="1314773"/>
    <lineage>
        <taxon>Eukaryota</taxon>
        <taxon>Fungi</taxon>
        <taxon>Dikarya</taxon>
        <taxon>Ascomycota</taxon>
        <taxon>Pezizomycotina</taxon>
        <taxon>Sordariomycetes</taxon>
        <taxon>Hypocreomycetidae</taxon>
        <taxon>Glomerellales</taxon>
        <taxon>Plectosphaerellaceae</taxon>
        <taxon>Sodiomyces</taxon>
    </lineage>
</organism>
<dbReference type="EMBL" id="ML119054">
    <property type="protein sequence ID" value="ROT38883.1"/>
    <property type="molecule type" value="Genomic_DNA"/>
</dbReference>
<dbReference type="GeneID" id="39575304"/>
<dbReference type="Proteomes" id="UP000272025">
    <property type="component" value="Unassembled WGS sequence"/>
</dbReference>
<name>A0A3N2PWI8_SODAK</name>
<dbReference type="AlphaFoldDB" id="A0A3N2PWI8"/>
<dbReference type="RefSeq" id="XP_028466689.1">
    <property type="nucleotide sequence ID" value="XM_028606826.1"/>
</dbReference>
<proteinExistence type="predicted"/>
<evidence type="ECO:0000313" key="2">
    <source>
        <dbReference type="Proteomes" id="UP000272025"/>
    </source>
</evidence>
<protein>
    <submittedName>
        <fullName evidence="1">Uncharacterized protein</fullName>
    </submittedName>
</protein>
<evidence type="ECO:0000313" key="1">
    <source>
        <dbReference type="EMBL" id="ROT38883.1"/>
    </source>
</evidence>
<accession>A0A3N2PWI8</accession>
<gene>
    <name evidence="1" type="ORF">SODALDRAFT_147374</name>
</gene>
<reference evidence="1 2" key="1">
    <citation type="journal article" date="2018" name="Mol. Ecol.">
        <title>The obligate alkalophilic soda-lake fungus Sodiomyces alkalinus has shifted to a protein diet.</title>
        <authorList>
            <person name="Grum-Grzhimaylo A.A."/>
            <person name="Falkoski D.L."/>
            <person name="van den Heuvel J."/>
            <person name="Valero-Jimenez C.A."/>
            <person name="Min B."/>
            <person name="Choi I.G."/>
            <person name="Lipzen A."/>
            <person name="Daum C.G."/>
            <person name="Aanen D.K."/>
            <person name="Tsang A."/>
            <person name="Henrissat B."/>
            <person name="Bilanenko E.N."/>
            <person name="de Vries R.P."/>
            <person name="van Kan J.A.L."/>
            <person name="Grigoriev I.V."/>
            <person name="Debets A.J.M."/>
        </authorList>
    </citation>
    <scope>NUCLEOTIDE SEQUENCE [LARGE SCALE GENOMIC DNA]</scope>
    <source>
        <strain evidence="1 2">F11</strain>
    </source>
</reference>
<keyword evidence="2" id="KW-1185">Reference proteome</keyword>